<name>A0ABT0MDH2_9BACL</name>
<dbReference type="InterPro" id="IPR038717">
    <property type="entry name" value="Tc1-like_DDE_dom"/>
</dbReference>
<proteinExistence type="predicted"/>
<dbReference type="Gene3D" id="3.30.420.10">
    <property type="entry name" value="Ribonuclease H-like superfamily/Ribonuclease H"/>
    <property type="match status" value="1"/>
</dbReference>
<dbReference type="NCBIfam" id="NF033545">
    <property type="entry name" value="transpos_IS630"/>
    <property type="match status" value="1"/>
</dbReference>
<sequence>MEKLETVSPESLVFVDETGIDQCLYREYARAPRGQKVIAKISGRKFKRTNIVAGICQGKWVAPLEYTGTTDSMLFEFWFENCLLKEVKTGSTIVLDNATFHKKSILANLASSYHCEVLFLPPYSPDFNPIEKRWAWLKRKLRKILPNFNSFSDALQTVFQVN</sequence>
<keyword evidence="3" id="KW-1185">Reference proteome</keyword>
<gene>
    <name evidence="2" type="ORF">M3N64_13415</name>
</gene>
<accession>A0ABT0MDH2</accession>
<feature type="domain" description="Tc1-like transposase DDE" evidence="1">
    <location>
        <begin position="12"/>
        <end position="143"/>
    </location>
</feature>
<dbReference type="PANTHER" id="PTHR46564">
    <property type="entry name" value="TRANSPOSASE"/>
    <property type="match status" value="1"/>
</dbReference>
<protein>
    <submittedName>
        <fullName evidence="2">IS630 family transposase</fullName>
    </submittedName>
</protein>
<dbReference type="InterPro" id="IPR012337">
    <property type="entry name" value="RNaseH-like_sf"/>
</dbReference>
<evidence type="ECO:0000313" key="2">
    <source>
        <dbReference type="EMBL" id="MCL1632919.1"/>
    </source>
</evidence>
<dbReference type="Proteomes" id="UP001203004">
    <property type="component" value="Unassembled WGS sequence"/>
</dbReference>
<dbReference type="InterPro" id="IPR036397">
    <property type="entry name" value="RNaseH_sf"/>
</dbReference>
<dbReference type="Pfam" id="PF13358">
    <property type="entry name" value="DDE_3"/>
    <property type="match status" value="1"/>
</dbReference>
<dbReference type="RefSeq" id="WP_249103783.1">
    <property type="nucleotide sequence ID" value="NZ_JAMAST010000027.1"/>
</dbReference>
<evidence type="ECO:0000313" key="3">
    <source>
        <dbReference type="Proteomes" id="UP001203004"/>
    </source>
</evidence>
<dbReference type="InterPro" id="IPR047655">
    <property type="entry name" value="Transpos_IS630-like"/>
</dbReference>
<evidence type="ECO:0000259" key="1">
    <source>
        <dbReference type="Pfam" id="PF13358"/>
    </source>
</evidence>
<dbReference type="SUPFAM" id="SSF53098">
    <property type="entry name" value="Ribonuclease H-like"/>
    <property type="match status" value="1"/>
</dbReference>
<organism evidence="2 3">
    <name type="scientific">Sporolactobacillus mangiferae</name>
    <dbReference type="NCBI Taxonomy" id="2940498"/>
    <lineage>
        <taxon>Bacteria</taxon>
        <taxon>Bacillati</taxon>
        <taxon>Bacillota</taxon>
        <taxon>Bacilli</taxon>
        <taxon>Bacillales</taxon>
        <taxon>Sporolactobacillaceae</taxon>
        <taxon>Sporolactobacillus</taxon>
    </lineage>
</organism>
<dbReference type="PANTHER" id="PTHR46564:SF1">
    <property type="entry name" value="TRANSPOSASE"/>
    <property type="match status" value="1"/>
</dbReference>
<dbReference type="EMBL" id="JAMAST010000027">
    <property type="protein sequence ID" value="MCL1632919.1"/>
    <property type="molecule type" value="Genomic_DNA"/>
</dbReference>
<comment type="caution">
    <text evidence="2">The sequence shown here is derived from an EMBL/GenBank/DDBJ whole genome shotgun (WGS) entry which is preliminary data.</text>
</comment>
<reference evidence="2 3" key="1">
    <citation type="submission" date="2022-05" db="EMBL/GenBank/DDBJ databases">
        <title>Sporolactobacillus sp nov CPB3-1, isolated from tree bark (Mangifera indica L.).</title>
        <authorList>
            <person name="Phuengjayaem S."/>
            <person name="Tanasupawat S."/>
        </authorList>
    </citation>
    <scope>NUCLEOTIDE SEQUENCE [LARGE SCALE GENOMIC DNA]</scope>
    <source>
        <strain evidence="2 3">CPB3-1</strain>
    </source>
</reference>